<dbReference type="PANTHER" id="PTHR42840:SF3">
    <property type="entry name" value="BINDING ROSSMANN FOLD OXIDOREDUCTASE, PUTATIVE (AFU_ORTHOLOGUE AFUA_2G10240)-RELATED"/>
    <property type="match status" value="1"/>
</dbReference>
<gene>
    <name evidence="4" type="ORF">AB2L27_01655</name>
</gene>
<dbReference type="PANTHER" id="PTHR42840">
    <property type="entry name" value="NAD(P)-BINDING ROSSMANN-FOLD SUPERFAMILY PROTEIN-RELATED"/>
    <property type="match status" value="1"/>
</dbReference>
<organism evidence="4 5">
    <name type="scientific">Kineococcus halophytocola</name>
    <dbReference type="NCBI Taxonomy" id="3234027"/>
    <lineage>
        <taxon>Bacteria</taxon>
        <taxon>Bacillati</taxon>
        <taxon>Actinomycetota</taxon>
        <taxon>Actinomycetes</taxon>
        <taxon>Kineosporiales</taxon>
        <taxon>Kineosporiaceae</taxon>
        <taxon>Kineococcus</taxon>
    </lineage>
</organism>
<dbReference type="Pfam" id="PF01408">
    <property type="entry name" value="GFO_IDH_MocA"/>
    <property type="match status" value="1"/>
</dbReference>
<protein>
    <submittedName>
        <fullName evidence="4">Gfo/Idh/MocA family oxidoreductase</fullName>
    </submittedName>
</protein>
<evidence type="ECO:0000259" key="3">
    <source>
        <dbReference type="Pfam" id="PF01408"/>
    </source>
</evidence>
<keyword evidence="2" id="KW-0560">Oxidoreductase</keyword>
<dbReference type="Gene3D" id="3.40.50.720">
    <property type="entry name" value="NAD(P)-binding Rossmann-like Domain"/>
    <property type="match status" value="1"/>
</dbReference>
<evidence type="ECO:0000256" key="1">
    <source>
        <dbReference type="ARBA" id="ARBA00010928"/>
    </source>
</evidence>
<evidence type="ECO:0000313" key="4">
    <source>
        <dbReference type="EMBL" id="MEZ0163466.1"/>
    </source>
</evidence>
<keyword evidence="5" id="KW-1185">Reference proteome</keyword>
<feature type="domain" description="Gfo/Idh/MocA-like oxidoreductase N-terminal" evidence="3">
    <location>
        <begin position="26"/>
        <end position="90"/>
    </location>
</feature>
<dbReference type="InterPro" id="IPR036291">
    <property type="entry name" value="NAD(P)-bd_dom_sf"/>
</dbReference>
<sequence length="118" mass="12226">MSAFEGGKSVFRAAPGVCVRATIDAFEAIAAADVDAVVIASPTPTHVDLLAAALETGKAVPCEKPIDLDLTRVDAVRECARAASTPVVLGFNRRFDPHFAELRRGRTTCGSPAGSSAT</sequence>
<dbReference type="SUPFAM" id="SSF51735">
    <property type="entry name" value="NAD(P)-binding Rossmann-fold domains"/>
    <property type="match status" value="1"/>
</dbReference>
<dbReference type="Proteomes" id="UP001565927">
    <property type="component" value="Unassembled WGS sequence"/>
</dbReference>
<evidence type="ECO:0000313" key="5">
    <source>
        <dbReference type="Proteomes" id="UP001565927"/>
    </source>
</evidence>
<accession>A0ABV4GW07</accession>
<comment type="similarity">
    <text evidence="1">Belongs to the Gfo/Idh/MocA family.</text>
</comment>
<dbReference type="InterPro" id="IPR000683">
    <property type="entry name" value="Gfo/Idh/MocA-like_OxRdtase_N"/>
</dbReference>
<proteinExistence type="inferred from homology"/>
<dbReference type="EMBL" id="JBGFTU010000001">
    <property type="protein sequence ID" value="MEZ0163466.1"/>
    <property type="molecule type" value="Genomic_DNA"/>
</dbReference>
<name>A0ABV4GW07_9ACTN</name>
<reference evidence="4 5" key="1">
    <citation type="submission" date="2024-07" db="EMBL/GenBank/DDBJ databases">
        <authorList>
            <person name="Thanompreechachai J."/>
            <person name="Duangmal K."/>
        </authorList>
    </citation>
    <scope>NUCLEOTIDE SEQUENCE [LARGE SCALE GENOMIC DNA]</scope>
    <source>
        <strain evidence="4 5">LSe6-4</strain>
    </source>
</reference>
<evidence type="ECO:0000256" key="2">
    <source>
        <dbReference type="ARBA" id="ARBA00023002"/>
    </source>
</evidence>
<comment type="caution">
    <text evidence="4">The sequence shown here is derived from an EMBL/GenBank/DDBJ whole genome shotgun (WGS) entry which is preliminary data.</text>
</comment>
<dbReference type="RefSeq" id="WP_370439712.1">
    <property type="nucleotide sequence ID" value="NZ_JBGFTU010000001.1"/>
</dbReference>